<feature type="active site" description="Proton acceptor" evidence="6">
    <location>
        <position position="164"/>
    </location>
</feature>
<feature type="region of interest" description="Disordered" evidence="7">
    <location>
        <begin position="368"/>
        <end position="435"/>
    </location>
</feature>
<dbReference type="RefSeq" id="XP_014151708.1">
    <property type="nucleotide sequence ID" value="XM_014296233.1"/>
</dbReference>
<feature type="binding site" evidence="6">
    <location>
        <position position="196"/>
    </location>
    <ligand>
        <name>Zn(2+)</name>
        <dbReference type="ChEBI" id="CHEBI:29105"/>
    </ligand>
</feature>
<evidence type="ECO:0000256" key="5">
    <source>
        <dbReference type="ARBA" id="ARBA00023027"/>
    </source>
</evidence>
<feature type="binding site" evidence="6">
    <location>
        <position position="175"/>
    </location>
    <ligand>
        <name>Zn(2+)</name>
        <dbReference type="ChEBI" id="CHEBI:29105"/>
    </ligand>
</feature>
<dbReference type="OrthoDB" id="420264at2759"/>
<dbReference type="eggNOG" id="KOG2682">
    <property type="taxonomic scope" value="Eukaryota"/>
</dbReference>
<dbReference type="EMBL" id="KQ242626">
    <property type="protein sequence ID" value="KNC77806.1"/>
    <property type="molecule type" value="Genomic_DNA"/>
</dbReference>
<evidence type="ECO:0000259" key="8">
    <source>
        <dbReference type="PROSITE" id="PS50305"/>
    </source>
</evidence>
<dbReference type="STRING" id="667725.A0A0L0FMS4"/>
<name>A0A0L0FMS4_9EUKA</name>
<keyword evidence="10" id="KW-1185">Reference proteome</keyword>
<dbReference type="InterPro" id="IPR003000">
    <property type="entry name" value="Sirtuin"/>
</dbReference>
<dbReference type="SUPFAM" id="SSF52467">
    <property type="entry name" value="DHS-like NAD/FAD-binding domain"/>
    <property type="match status" value="1"/>
</dbReference>
<dbReference type="InterPro" id="IPR050134">
    <property type="entry name" value="NAD-dep_sirtuin_deacylases"/>
</dbReference>
<organism evidence="9 10">
    <name type="scientific">Sphaeroforma arctica JP610</name>
    <dbReference type="NCBI Taxonomy" id="667725"/>
    <lineage>
        <taxon>Eukaryota</taxon>
        <taxon>Ichthyosporea</taxon>
        <taxon>Ichthyophonida</taxon>
        <taxon>Sphaeroforma</taxon>
    </lineage>
</organism>
<feature type="compositionally biased region" description="Basic and acidic residues" evidence="7">
    <location>
        <begin position="339"/>
        <end position="351"/>
    </location>
</feature>
<evidence type="ECO:0000256" key="7">
    <source>
        <dbReference type="SAM" id="MobiDB-lite"/>
    </source>
</evidence>
<feature type="compositionally biased region" description="Basic and acidic residues" evidence="7">
    <location>
        <begin position="410"/>
        <end position="419"/>
    </location>
</feature>
<proteinExistence type="predicted"/>
<keyword evidence="4 6" id="KW-0862">Zinc</keyword>
<gene>
    <name evidence="9" type="ORF">SARC_09745</name>
</gene>
<dbReference type="GO" id="GO:0005634">
    <property type="term" value="C:nucleus"/>
    <property type="evidence" value="ECO:0007669"/>
    <property type="project" value="TreeGrafter"/>
</dbReference>
<dbReference type="GO" id="GO:0017136">
    <property type="term" value="F:histone deacetylase activity, NAD-dependent"/>
    <property type="evidence" value="ECO:0007669"/>
    <property type="project" value="TreeGrafter"/>
</dbReference>
<comment type="cofactor">
    <cofactor evidence="1">
        <name>Zn(2+)</name>
        <dbReference type="ChEBI" id="CHEBI:29105"/>
    </cofactor>
</comment>
<evidence type="ECO:0000313" key="9">
    <source>
        <dbReference type="EMBL" id="KNC77806.1"/>
    </source>
</evidence>
<dbReference type="Gene3D" id="3.40.50.1220">
    <property type="entry name" value="TPP-binding domain"/>
    <property type="match status" value="1"/>
</dbReference>
<keyword evidence="2" id="KW-0808">Transferase</keyword>
<sequence length="435" mass="48632">MHQHPDAFDSSDSDDDFSRILYEQMKAESRRPSKALLPGATLQHVADYIKSGKCKRIVVLQGAGVSTSAGIPDFRGPKGLYSQLEKYQLPYPEAIFDIGFFEKNPVPFFSLAKSLFPGNFKPTYTHFFVRMLQEKSLLKRCFTQNIDALERRAGIDPELTVEAHGSFASGTCMDCGKGYPQDYVYGFVNNDQLPCCAESKCEGVVKPDIVFFGENLPARFDERANEDFDECDLLLIMGTSLKVAPFSHLCTFVDKTCVRLMLNLEVPKVPFFDWSSKLNRDVRYLGTCDEGCRQLTAMLGWEDELNELIELHMATLNKEDEDEYLERSESSNNFLPPETAHRDNAPDKDSDADAQLQVESESVLRVNTTGTGTTIEQSTTTILQKQSSTTSVSSVTSVEHGSGNEEEGGVESKLDDLRNKVKGLKISEETINIPR</sequence>
<dbReference type="Proteomes" id="UP000054560">
    <property type="component" value="Unassembled WGS sequence"/>
</dbReference>
<dbReference type="Pfam" id="PF02146">
    <property type="entry name" value="SIR2"/>
    <property type="match status" value="1"/>
</dbReference>
<evidence type="ECO:0000256" key="4">
    <source>
        <dbReference type="ARBA" id="ARBA00022833"/>
    </source>
</evidence>
<dbReference type="PROSITE" id="PS50305">
    <property type="entry name" value="SIRTUIN"/>
    <property type="match status" value="1"/>
</dbReference>
<dbReference type="GO" id="GO:0046872">
    <property type="term" value="F:metal ion binding"/>
    <property type="evidence" value="ECO:0007669"/>
    <property type="project" value="UniProtKB-KW"/>
</dbReference>
<feature type="domain" description="Deacetylase sirtuin-type" evidence="8">
    <location>
        <begin position="35"/>
        <end position="302"/>
    </location>
</feature>
<reference evidence="9 10" key="1">
    <citation type="submission" date="2011-02" db="EMBL/GenBank/DDBJ databases">
        <title>The Genome Sequence of Sphaeroforma arctica JP610.</title>
        <authorList>
            <consortium name="The Broad Institute Genome Sequencing Platform"/>
            <person name="Russ C."/>
            <person name="Cuomo C."/>
            <person name="Young S.K."/>
            <person name="Zeng Q."/>
            <person name="Gargeya S."/>
            <person name="Alvarado L."/>
            <person name="Berlin A."/>
            <person name="Chapman S.B."/>
            <person name="Chen Z."/>
            <person name="Freedman E."/>
            <person name="Gellesch M."/>
            <person name="Goldberg J."/>
            <person name="Griggs A."/>
            <person name="Gujja S."/>
            <person name="Heilman E."/>
            <person name="Heiman D."/>
            <person name="Howarth C."/>
            <person name="Mehta T."/>
            <person name="Neiman D."/>
            <person name="Pearson M."/>
            <person name="Roberts A."/>
            <person name="Saif S."/>
            <person name="Shea T."/>
            <person name="Shenoy N."/>
            <person name="Sisk P."/>
            <person name="Stolte C."/>
            <person name="Sykes S."/>
            <person name="White J."/>
            <person name="Yandava C."/>
            <person name="Burger G."/>
            <person name="Gray M.W."/>
            <person name="Holland P.W.H."/>
            <person name="King N."/>
            <person name="Lang F.B.F."/>
            <person name="Roger A.J."/>
            <person name="Ruiz-Trillo I."/>
            <person name="Haas B."/>
            <person name="Nusbaum C."/>
            <person name="Birren B."/>
        </authorList>
    </citation>
    <scope>NUCLEOTIDE SEQUENCE [LARGE SCALE GENOMIC DNA]</scope>
    <source>
        <strain evidence="9 10">JP610</strain>
    </source>
</reference>
<dbReference type="InterPro" id="IPR029035">
    <property type="entry name" value="DHS-like_NAD/FAD-binding_dom"/>
</dbReference>
<evidence type="ECO:0000256" key="3">
    <source>
        <dbReference type="ARBA" id="ARBA00022723"/>
    </source>
</evidence>
<dbReference type="InterPro" id="IPR026591">
    <property type="entry name" value="Sirtuin_cat_small_dom_sf"/>
</dbReference>
<feature type="compositionally biased region" description="Low complexity" evidence="7">
    <location>
        <begin position="368"/>
        <end position="401"/>
    </location>
</feature>
<feature type="region of interest" description="Disordered" evidence="7">
    <location>
        <begin position="320"/>
        <end position="355"/>
    </location>
</feature>
<feature type="binding site" evidence="6">
    <location>
        <position position="172"/>
    </location>
    <ligand>
        <name>Zn(2+)</name>
        <dbReference type="ChEBI" id="CHEBI:29105"/>
    </ligand>
</feature>
<evidence type="ECO:0000256" key="2">
    <source>
        <dbReference type="ARBA" id="ARBA00022679"/>
    </source>
</evidence>
<dbReference type="GeneID" id="25910249"/>
<keyword evidence="3 6" id="KW-0479">Metal-binding</keyword>
<dbReference type="AlphaFoldDB" id="A0A0L0FMS4"/>
<evidence type="ECO:0000256" key="1">
    <source>
        <dbReference type="ARBA" id="ARBA00001947"/>
    </source>
</evidence>
<feature type="binding site" evidence="6">
    <location>
        <position position="201"/>
    </location>
    <ligand>
        <name>Zn(2+)</name>
        <dbReference type="ChEBI" id="CHEBI:29105"/>
    </ligand>
</feature>
<dbReference type="PANTHER" id="PTHR11085:SF6">
    <property type="entry name" value="NAD-DEPENDENT PROTEIN DEACETYLASE SIRTUIN-2"/>
    <property type="match status" value="1"/>
</dbReference>
<evidence type="ECO:0000256" key="6">
    <source>
        <dbReference type="PROSITE-ProRule" id="PRU00236"/>
    </source>
</evidence>
<keyword evidence="5" id="KW-0520">NAD</keyword>
<dbReference type="PANTHER" id="PTHR11085">
    <property type="entry name" value="NAD-DEPENDENT PROTEIN DEACYLASE SIRTUIN-5, MITOCHONDRIAL-RELATED"/>
    <property type="match status" value="1"/>
</dbReference>
<dbReference type="InterPro" id="IPR026590">
    <property type="entry name" value="Ssirtuin_cat_dom"/>
</dbReference>
<protein>
    <recommendedName>
        <fullName evidence="8">Deacetylase sirtuin-type domain-containing protein</fullName>
    </recommendedName>
</protein>
<dbReference type="Gene3D" id="3.30.1600.10">
    <property type="entry name" value="SIR2/SIRT2 'Small Domain"/>
    <property type="match status" value="1"/>
</dbReference>
<evidence type="ECO:0000313" key="10">
    <source>
        <dbReference type="Proteomes" id="UP000054560"/>
    </source>
</evidence>
<dbReference type="GO" id="GO:0070403">
    <property type="term" value="F:NAD+ binding"/>
    <property type="evidence" value="ECO:0007669"/>
    <property type="project" value="InterPro"/>
</dbReference>
<accession>A0A0L0FMS4</accession>